<feature type="compositionally biased region" description="Low complexity" evidence="1">
    <location>
        <begin position="136"/>
        <end position="155"/>
    </location>
</feature>
<protein>
    <submittedName>
        <fullName evidence="4">Pathogenicity-like protein</fullName>
    </submittedName>
</protein>
<comment type="caution">
    <text evidence="4">The sequence shown here is derived from an EMBL/GenBank/DDBJ whole genome shotgun (WGS) entry which is preliminary data.</text>
</comment>
<reference evidence="4 5" key="1">
    <citation type="submission" date="2016-08" db="EMBL/GenBank/DDBJ databases">
        <authorList>
            <person name="Seilhamer J.J."/>
        </authorList>
    </citation>
    <scope>NUCLEOTIDE SEQUENCE [LARGE SCALE GENOMIC DNA]</scope>
    <source>
        <strain evidence="4 5">CFBP4641</strain>
    </source>
</reference>
<evidence type="ECO:0000256" key="1">
    <source>
        <dbReference type="SAM" id="MobiDB-lite"/>
    </source>
</evidence>
<proteinExistence type="predicted"/>
<keyword evidence="2" id="KW-1133">Transmembrane helix</keyword>
<keyword evidence="2" id="KW-0472">Membrane</keyword>
<dbReference type="OrthoDB" id="5955962at2"/>
<accession>A0A2P5Z0Z5</accession>
<dbReference type="EMBL" id="MDEK01000015">
    <property type="protein sequence ID" value="PPU81081.1"/>
    <property type="molecule type" value="Genomic_DNA"/>
</dbReference>
<organism evidence="4 5">
    <name type="scientific">Xanthomonas sacchari</name>
    <dbReference type="NCBI Taxonomy" id="56458"/>
    <lineage>
        <taxon>Bacteria</taxon>
        <taxon>Pseudomonadati</taxon>
        <taxon>Pseudomonadota</taxon>
        <taxon>Gammaproteobacteria</taxon>
        <taxon>Lysobacterales</taxon>
        <taxon>Lysobacteraceae</taxon>
        <taxon>Xanthomonas</taxon>
    </lineage>
</organism>
<dbReference type="GeneID" id="93880192"/>
<keyword evidence="2" id="KW-0812">Transmembrane</keyword>
<dbReference type="STRING" id="56458.SB85_06970"/>
<feature type="transmembrane region" description="Helical" evidence="2">
    <location>
        <begin position="108"/>
        <end position="129"/>
    </location>
</feature>
<dbReference type="Pfam" id="PF09413">
    <property type="entry name" value="DUF2007"/>
    <property type="match status" value="1"/>
</dbReference>
<feature type="region of interest" description="Disordered" evidence="1">
    <location>
        <begin position="136"/>
        <end position="173"/>
    </location>
</feature>
<dbReference type="Proteomes" id="UP000247346">
    <property type="component" value="Unassembled WGS sequence"/>
</dbReference>
<evidence type="ECO:0000313" key="5">
    <source>
        <dbReference type="Proteomes" id="UP000247346"/>
    </source>
</evidence>
<gene>
    <name evidence="4" type="ORF">XsacCFBP4641_16020</name>
</gene>
<evidence type="ECO:0000259" key="3">
    <source>
        <dbReference type="Pfam" id="PF09413"/>
    </source>
</evidence>
<sequence length="173" mass="19112">MRQIFSSQRVETAEGVAALLRDAGIEVRLSNGRSYRTRRSGQFSYLDPVAAQAQPTVWVVHANDQPRARELLRDAGLLDSTRRDPEQGRAPYLNEFRSQVAPDAGKRWAWRIRIALLLAIGAVALITVLRHRDNRAPTAAPAHPAATQPARPPAQDTGSDEVRVRVQPAPRGN</sequence>
<feature type="domain" description="DUF2007" evidence="3">
    <location>
        <begin position="1"/>
        <end position="75"/>
    </location>
</feature>
<evidence type="ECO:0000256" key="2">
    <source>
        <dbReference type="SAM" id="Phobius"/>
    </source>
</evidence>
<dbReference type="AlphaFoldDB" id="A0A2P5Z0Z5"/>
<name>A0A2P5Z0Z5_9XANT</name>
<evidence type="ECO:0000313" key="4">
    <source>
        <dbReference type="EMBL" id="PPU81081.1"/>
    </source>
</evidence>
<dbReference type="InterPro" id="IPR018551">
    <property type="entry name" value="DUF2007"/>
</dbReference>
<dbReference type="RefSeq" id="WP_010341177.1">
    <property type="nucleotide sequence ID" value="NZ_CP132343.1"/>
</dbReference>